<dbReference type="Ensembl" id="ENSFCTT00005074316.1">
    <property type="protein sequence ID" value="ENSFCTP00005052420.1"/>
    <property type="gene ID" value="ENSFCTG00005026195.1"/>
</dbReference>
<accession>A0ABI7ZZQ1</accession>
<keyword evidence="6" id="KW-1185">Reference proteome</keyword>
<feature type="domain" description="Isochorismatase-like" evidence="4">
    <location>
        <begin position="16"/>
        <end position="161"/>
    </location>
</feature>
<dbReference type="GeneTree" id="ENSGT00390000006753"/>
<comment type="subunit">
    <text evidence="2">Interacts with CDKN2A.</text>
</comment>
<dbReference type="PANTHER" id="PTHR14119">
    <property type="entry name" value="HYDROLASE"/>
    <property type="match status" value="1"/>
</dbReference>
<dbReference type="SUPFAM" id="SSF52499">
    <property type="entry name" value="Isochorismatase-like hydrolases"/>
    <property type="match status" value="1"/>
</dbReference>
<evidence type="ECO:0000259" key="4">
    <source>
        <dbReference type="Pfam" id="PF00857"/>
    </source>
</evidence>
<dbReference type="Gene3D" id="3.40.50.850">
    <property type="entry name" value="Isochorismatase-like"/>
    <property type="match status" value="1"/>
</dbReference>
<dbReference type="Pfam" id="PF00857">
    <property type="entry name" value="Isochorismatase"/>
    <property type="match status" value="1"/>
</dbReference>
<name>A0ABI7ZZQ1_FELCA</name>
<dbReference type="Proteomes" id="UP000823872">
    <property type="component" value="Chromosome E2"/>
</dbReference>
<protein>
    <submittedName>
        <fullName evidence="5">Isochorismatase domain containing 2</fullName>
    </submittedName>
</protein>
<dbReference type="CDD" id="cd01012">
    <property type="entry name" value="YcaC_related"/>
    <property type="match status" value="1"/>
</dbReference>
<dbReference type="InterPro" id="IPR050993">
    <property type="entry name" value="Isochorismatase_domain"/>
</dbReference>
<reference evidence="5" key="3">
    <citation type="submission" date="2025-09" db="UniProtKB">
        <authorList>
            <consortium name="Ensembl"/>
        </authorList>
    </citation>
    <scope>IDENTIFICATION</scope>
    <source>
        <strain evidence="5">breed Abyssinian</strain>
    </source>
</reference>
<dbReference type="InterPro" id="IPR036380">
    <property type="entry name" value="Isochorismatase-like_sf"/>
</dbReference>
<organism evidence="5 6">
    <name type="scientific">Felis catus</name>
    <name type="common">Cat</name>
    <name type="synonym">Felis silvestris catus</name>
    <dbReference type="NCBI Taxonomy" id="9685"/>
    <lineage>
        <taxon>Eukaryota</taxon>
        <taxon>Metazoa</taxon>
        <taxon>Chordata</taxon>
        <taxon>Craniata</taxon>
        <taxon>Vertebrata</taxon>
        <taxon>Euteleostomi</taxon>
        <taxon>Mammalia</taxon>
        <taxon>Eutheria</taxon>
        <taxon>Laurasiatheria</taxon>
        <taxon>Carnivora</taxon>
        <taxon>Feliformia</taxon>
        <taxon>Felidae</taxon>
        <taxon>Felinae</taxon>
        <taxon>Felis</taxon>
    </lineage>
</organism>
<evidence type="ECO:0000256" key="3">
    <source>
        <dbReference type="SAM" id="MobiDB-lite"/>
    </source>
</evidence>
<dbReference type="PANTHER" id="PTHR14119:SF3">
    <property type="entry name" value="ISOCHORISMATASE DOMAIN-CONTAINING PROTEIN 2"/>
    <property type="match status" value="1"/>
</dbReference>
<reference evidence="5 6" key="1">
    <citation type="submission" date="2021-02" db="EMBL/GenBank/DDBJ databases">
        <title>Safari Cat Assemblies.</title>
        <authorList>
            <person name="Bredemeyer K.R."/>
            <person name="Murphy W.J."/>
        </authorList>
    </citation>
    <scope>NUCLEOTIDE SEQUENCE [LARGE SCALE GENOMIC DNA]</scope>
</reference>
<evidence type="ECO:0000313" key="5">
    <source>
        <dbReference type="Ensembl" id="ENSFCTP00005052420.1"/>
    </source>
</evidence>
<evidence type="ECO:0000313" key="6">
    <source>
        <dbReference type="Proteomes" id="UP000823872"/>
    </source>
</evidence>
<evidence type="ECO:0000256" key="1">
    <source>
        <dbReference type="ARBA" id="ARBA00006336"/>
    </source>
</evidence>
<comment type="similarity">
    <text evidence="1">Belongs to the isochorismatase family.</text>
</comment>
<proteinExistence type="inferred from homology"/>
<sequence length="441" mass="47356">MAAVRPNLGRVLPGSSILFLCDMQEKFRHVAYFPQIVSVAARMLKVARLLEVPAVLTEQYPEGLGPTVPELGAEGLRPLAKTCFSMVPAVQQELDTRPQLRSVLLCGIETQACILNTTLDLLDRGLQVHVVVDACSSRSQVDRLVALARMRQSGAFLSTSEGLILQLVGDAAHPQFKEASSVELFVKHLLWANQWGRSWGSSQSQGVFGSTLWSGAGRECSECVREKMGLTAGMALKRRPAVGGAAAVQKVFLAKGEAEAKGCRWTGTRPIQRTGVGHAECSVSVTGEEAERSQIRVFPEWRGLHKGAGQSQICRSRRSSRSPRQTAGCWASSKARTPSSAELLTPKTTLLSSGPQWNHFAPILGIPTVVQSTGSATPSGGEVESYLAIGPELPEMQMRLVEAGRQLAEQSWGRGSAPGHFKRREGEGEGVSQAVGPGLAE</sequence>
<dbReference type="InterPro" id="IPR000868">
    <property type="entry name" value="Isochorismatase-like_dom"/>
</dbReference>
<evidence type="ECO:0000256" key="2">
    <source>
        <dbReference type="ARBA" id="ARBA00011687"/>
    </source>
</evidence>
<reference evidence="5" key="2">
    <citation type="submission" date="2025-08" db="UniProtKB">
        <authorList>
            <consortium name="Ensembl"/>
        </authorList>
    </citation>
    <scope>IDENTIFICATION</scope>
    <source>
        <strain evidence="5">breed Abyssinian</strain>
    </source>
</reference>
<feature type="region of interest" description="Disordered" evidence="3">
    <location>
        <begin position="409"/>
        <end position="441"/>
    </location>
</feature>